<protein>
    <submittedName>
        <fullName evidence="1">Uncharacterized protein</fullName>
    </submittedName>
</protein>
<gene>
    <name evidence="1" type="ORF">LARSCL_LOCUS7135</name>
</gene>
<dbReference type="EMBL" id="CAXIEN010000071">
    <property type="protein sequence ID" value="CAL1273865.1"/>
    <property type="molecule type" value="Genomic_DNA"/>
</dbReference>
<proteinExistence type="predicted"/>
<comment type="caution">
    <text evidence="1">The sequence shown here is derived from an EMBL/GenBank/DDBJ whole genome shotgun (WGS) entry which is preliminary data.</text>
</comment>
<dbReference type="Proteomes" id="UP001497382">
    <property type="component" value="Unassembled WGS sequence"/>
</dbReference>
<dbReference type="AlphaFoldDB" id="A0AAV1ZTU5"/>
<keyword evidence="2" id="KW-1185">Reference proteome</keyword>
<organism evidence="1 2">
    <name type="scientific">Larinioides sclopetarius</name>
    <dbReference type="NCBI Taxonomy" id="280406"/>
    <lineage>
        <taxon>Eukaryota</taxon>
        <taxon>Metazoa</taxon>
        <taxon>Ecdysozoa</taxon>
        <taxon>Arthropoda</taxon>
        <taxon>Chelicerata</taxon>
        <taxon>Arachnida</taxon>
        <taxon>Araneae</taxon>
        <taxon>Araneomorphae</taxon>
        <taxon>Entelegynae</taxon>
        <taxon>Araneoidea</taxon>
        <taxon>Araneidae</taxon>
        <taxon>Larinioides</taxon>
    </lineage>
</organism>
<accession>A0AAV1ZTU5</accession>
<reference evidence="1 2" key="1">
    <citation type="submission" date="2024-04" db="EMBL/GenBank/DDBJ databases">
        <authorList>
            <person name="Rising A."/>
            <person name="Reimegard J."/>
            <person name="Sonavane S."/>
            <person name="Akerstrom W."/>
            <person name="Nylinder S."/>
            <person name="Hedman E."/>
            <person name="Kallberg Y."/>
        </authorList>
    </citation>
    <scope>NUCLEOTIDE SEQUENCE [LARGE SCALE GENOMIC DNA]</scope>
</reference>
<evidence type="ECO:0000313" key="2">
    <source>
        <dbReference type="Proteomes" id="UP001497382"/>
    </source>
</evidence>
<evidence type="ECO:0000313" key="1">
    <source>
        <dbReference type="EMBL" id="CAL1273865.1"/>
    </source>
</evidence>
<sequence length="105" mass="11723">MSSLSSPPFPTIESIVSGVAQSRCTLSTSANVKSSETTGDHISDAGFLRYNSEVRFSLRYHGYKRDQGLIRSIHVSYETMMLWLDVIRGIDGTINFFEEMPGVKN</sequence>
<name>A0AAV1ZTU5_9ARAC</name>